<accession>A0ABN0WID9</accession>
<evidence type="ECO:0000256" key="1">
    <source>
        <dbReference type="ARBA" id="ARBA00006226"/>
    </source>
</evidence>
<gene>
    <name evidence="3" type="ORF">GCM10008967_30530</name>
</gene>
<dbReference type="PANTHER" id="PTHR33755">
    <property type="entry name" value="TOXIN PARE1-RELATED"/>
    <property type="match status" value="1"/>
</dbReference>
<comment type="caution">
    <text evidence="3">The sequence shown here is derived from an EMBL/GenBank/DDBJ whole genome shotgun (WGS) entry which is preliminary data.</text>
</comment>
<dbReference type="InterPro" id="IPR035093">
    <property type="entry name" value="RelE/ParE_toxin_dom_sf"/>
</dbReference>
<dbReference type="Pfam" id="PF05016">
    <property type="entry name" value="ParE_toxin"/>
    <property type="match status" value="1"/>
</dbReference>
<dbReference type="Proteomes" id="UP001500782">
    <property type="component" value="Unassembled WGS sequence"/>
</dbReference>
<proteinExistence type="inferred from homology"/>
<sequence length="96" mass="11270">MAELRWAQSAVRDLEQICSFIAEDSDEYAKVFARRIIETIETTAVFPYSGRIVPEMNSDMIREKIMSNYRIIYRIKQESIEIVRIIHNARSSIDLN</sequence>
<dbReference type="Gene3D" id="3.30.2310.20">
    <property type="entry name" value="RelE-like"/>
    <property type="match status" value="1"/>
</dbReference>
<evidence type="ECO:0000313" key="3">
    <source>
        <dbReference type="EMBL" id="GAA0338143.1"/>
    </source>
</evidence>
<dbReference type="SUPFAM" id="SSF143011">
    <property type="entry name" value="RelE-like"/>
    <property type="match status" value="1"/>
</dbReference>
<comment type="similarity">
    <text evidence="1">Belongs to the RelE toxin family.</text>
</comment>
<dbReference type="PANTHER" id="PTHR33755:SF5">
    <property type="entry name" value="TYPE II TOXIN-ANTITOXIN SYSTEM RELE_PARE FAMILY TOXIN"/>
    <property type="match status" value="1"/>
</dbReference>
<protein>
    <submittedName>
        <fullName evidence="3">Type II toxin-antitoxin system RelE/ParE family toxin</fullName>
    </submittedName>
</protein>
<evidence type="ECO:0000256" key="2">
    <source>
        <dbReference type="ARBA" id="ARBA00022649"/>
    </source>
</evidence>
<reference evidence="3 4" key="1">
    <citation type="journal article" date="2019" name="Int. J. Syst. Evol. Microbiol.">
        <title>The Global Catalogue of Microorganisms (GCM) 10K type strain sequencing project: providing services to taxonomists for standard genome sequencing and annotation.</title>
        <authorList>
            <consortium name="The Broad Institute Genomics Platform"/>
            <consortium name="The Broad Institute Genome Sequencing Center for Infectious Disease"/>
            <person name="Wu L."/>
            <person name="Ma J."/>
        </authorList>
    </citation>
    <scope>NUCLEOTIDE SEQUENCE [LARGE SCALE GENOMIC DNA]</scope>
    <source>
        <strain evidence="3 4">JCM 9731</strain>
    </source>
</reference>
<dbReference type="InterPro" id="IPR051803">
    <property type="entry name" value="TA_system_RelE-like_toxin"/>
</dbReference>
<dbReference type="EMBL" id="BAAADJ010000053">
    <property type="protein sequence ID" value="GAA0338143.1"/>
    <property type="molecule type" value="Genomic_DNA"/>
</dbReference>
<organism evidence="3 4">
    <name type="scientific">Bacillus carboniphilus</name>
    <dbReference type="NCBI Taxonomy" id="86663"/>
    <lineage>
        <taxon>Bacteria</taxon>
        <taxon>Bacillati</taxon>
        <taxon>Bacillota</taxon>
        <taxon>Bacilli</taxon>
        <taxon>Bacillales</taxon>
        <taxon>Bacillaceae</taxon>
        <taxon>Bacillus</taxon>
    </lineage>
</organism>
<dbReference type="InterPro" id="IPR007712">
    <property type="entry name" value="RelE/ParE_toxin"/>
</dbReference>
<name>A0ABN0WID9_9BACI</name>
<dbReference type="RefSeq" id="WP_343800655.1">
    <property type="nucleotide sequence ID" value="NZ_BAAADJ010000053.1"/>
</dbReference>
<keyword evidence="2" id="KW-1277">Toxin-antitoxin system</keyword>
<evidence type="ECO:0000313" key="4">
    <source>
        <dbReference type="Proteomes" id="UP001500782"/>
    </source>
</evidence>
<keyword evidence="4" id="KW-1185">Reference proteome</keyword>